<comment type="similarity">
    <text evidence="1 4 8">Belongs to the Glu/Leu/Phe/Val dehydrogenases family.</text>
</comment>
<dbReference type="InterPro" id="IPR033922">
    <property type="entry name" value="NAD_bind_Glu_DH"/>
</dbReference>
<evidence type="ECO:0000256" key="3">
    <source>
        <dbReference type="ARBA" id="ARBA00023002"/>
    </source>
</evidence>
<feature type="binding site" evidence="6">
    <location>
        <position position="227"/>
    </location>
    <ligand>
        <name>NAD(+)</name>
        <dbReference type="ChEBI" id="CHEBI:57540"/>
    </ligand>
</feature>
<dbReference type="InterPro" id="IPR036291">
    <property type="entry name" value="NAD(P)-bd_dom_sf"/>
</dbReference>
<keyword evidence="11" id="KW-1185">Reference proteome</keyword>
<keyword evidence="6" id="KW-0520">NAD</keyword>
<name>A0AAW0Z1K9_9TREE</name>
<evidence type="ECO:0000313" key="10">
    <source>
        <dbReference type="EMBL" id="KAK8861561.1"/>
    </source>
</evidence>
<gene>
    <name evidence="10" type="ORF">IAR55_002383</name>
</gene>
<dbReference type="PANTHER" id="PTHR43571">
    <property type="entry name" value="NADP-SPECIFIC GLUTAMATE DEHYDROGENASE 1-RELATED"/>
    <property type="match status" value="1"/>
</dbReference>
<accession>A0AAW0Z1K9</accession>
<comment type="subunit">
    <text evidence="2">Homohexamer.</text>
</comment>
<dbReference type="PROSITE" id="PS00074">
    <property type="entry name" value="GLFV_DEHYDROGENASE"/>
    <property type="match status" value="1"/>
</dbReference>
<dbReference type="Pfam" id="PF00208">
    <property type="entry name" value="ELFV_dehydrog"/>
    <property type="match status" value="1"/>
</dbReference>
<reference evidence="10 11" key="1">
    <citation type="journal article" date="2024" name="bioRxiv">
        <title>Comparative genomics of Cryptococcus and Kwoniella reveals pathogenesis evolution and contrasting karyotype dynamics via intercentromeric recombination or chromosome fusion.</title>
        <authorList>
            <person name="Coelho M.A."/>
            <person name="David-Palma M."/>
            <person name="Shea T."/>
            <person name="Bowers K."/>
            <person name="McGinley-Smith S."/>
            <person name="Mohammad A.W."/>
            <person name="Gnirke A."/>
            <person name="Yurkov A.M."/>
            <person name="Nowrousian M."/>
            <person name="Sun S."/>
            <person name="Cuomo C.A."/>
            <person name="Heitman J."/>
        </authorList>
    </citation>
    <scope>NUCLEOTIDE SEQUENCE [LARGE SCALE GENOMIC DNA]</scope>
    <source>
        <strain evidence="10 11">CBS 13917</strain>
    </source>
</reference>
<evidence type="ECO:0000259" key="9">
    <source>
        <dbReference type="SMART" id="SM00839"/>
    </source>
</evidence>
<dbReference type="InterPro" id="IPR006097">
    <property type="entry name" value="Glu/Leu/Phe/Val/Trp_DH_dimer"/>
</dbReference>
<dbReference type="GO" id="GO:0004354">
    <property type="term" value="F:glutamate dehydrogenase (NADP+) activity"/>
    <property type="evidence" value="ECO:0007669"/>
    <property type="project" value="TreeGrafter"/>
</dbReference>
<dbReference type="PIRSF" id="PIRSF000185">
    <property type="entry name" value="Glu_DH"/>
    <property type="match status" value="1"/>
</dbReference>
<dbReference type="EMBL" id="JBCAWK010000004">
    <property type="protein sequence ID" value="KAK8861561.1"/>
    <property type="molecule type" value="Genomic_DNA"/>
</dbReference>
<dbReference type="InterPro" id="IPR033524">
    <property type="entry name" value="Glu/Leu/Phe/Val_DH_AS"/>
</dbReference>
<feature type="binding site" evidence="6">
    <location>
        <position position="100"/>
    </location>
    <ligand>
        <name>substrate</name>
    </ligand>
</feature>
<keyword evidence="6" id="KW-0547">Nucleotide-binding</keyword>
<dbReference type="Pfam" id="PF02812">
    <property type="entry name" value="ELFV_dehydrog_N"/>
    <property type="match status" value="1"/>
</dbReference>
<evidence type="ECO:0000256" key="6">
    <source>
        <dbReference type="PIRSR" id="PIRSR000185-2"/>
    </source>
</evidence>
<evidence type="ECO:0000256" key="8">
    <source>
        <dbReference type="RuleBase" id="RU004417"/>
    </source>
</evidence>
<dbReference type="KEGG" id="kne:92179642"/>
<proteinExistence type="inferred from homology"/>
<organism evidence="10 11">
    <name type="scientific">Kwoniella newhampshirensis</name>
    <dbReference type="NCBI Taxonomy" id="1651941"/>
    <lineage>
        <taxon>Eukaryota</taxon>
        <taxon>Fungi</taxon>
        <taxon>Dikarya</taxon>
        <taxon>Basidiomycota</taxon>
        <taxon>Agaricomycotina</taxon>
        <taxon>Tremellomycetes</taxon>
        <taxon>Tremellales</taxon>
        <taxon>Cryptococcaceae</taxon>
        <taxon>Kwoniella</taxon>
    </lineage>
</organism>
<dbReference type="GO" id="GO:0006537">
    <property type="term" value="P:glutamate biosynthetic process"/>
    <property type="evidence" value="ECO:0007669"/>
    <property type="project" value="TreeGrafter"/>
</dbReference>
<keyword evidence="3 4" id="KW-0560">Oxidoreductase</keyword>
<dbReference type="NCBIfam" id="NF006929">
    <property type="entry name" value="PRK09414.1"/>
    <property type="match status" value="1"/>
</dbReference>
<dbReference type="SUPFAM" id="SSF53223">
    <property type="entry name" value="Aminoacid dehydrogenase-like, N-terminal domain"/>
    <property type="match status" value="1"/>
</dbReference>
<evidence type="ECO:0000313" key="11">
    <source>
        <dbReference type="Proteomes" id="UP001388673"/>
    </source>
</evidence>
<feature type="binding site" evidence="6">
    <location>
        <position position="380"/>
    </location>
    <ligand>
        <name>substrate</name>
    </ligand>
</feature>
<dbReference type="GO" id="GO:0000166">
    <property type="term" value="F:nucleotide binding"/>
    <property type="evidence" value="ECO:0007669"/>
    <property type="project" value="UniProtKB-KW"/>
</dbReference>
<evidence type="ECO:0000256" key="4">
    <source>
        <dbReference type="PIRNR" id="PIRNR000185"/>
    </source>
</evidence>
<dbReference type="SMART" id="SM00839">
    <property type="entry name" value="ELFV_dehydrog"/>
    <property type="match status" value="1"/>
</dbReference>
<dbReference type="RefSeq" id="XP_066804186.1">
    <property type="nucleotide sequence ID" value="XM_066945497.1"/>
</dbReference>
<dbReference type="GO" id="GO:0005829">
    <property type="term" value="C:cytosol"/>
    <property type="evidence" value="ECO:0007669"/>
    <property type="project" value="TreeGrafter"/>
</dbReference>
<feature type="active site" description="Proton donor" evidence="5">
    <location>
        <position position="112"/>
    </location>
</feature>
<dbReference type="InterPro" id="IPR046346">
    <property type="entry name" value="Aminoacid_DH-like_N_sf"/>
</dbReference>
<feature type="binding site" evidence="6">
    <location>
        <position position="97"/>
    </location>
    <ligand>
        <name>substrate</name>
    </ligand>
</feature>
<dbReference type="InterPro" id="IPR050724">
    <property type="entry name" value="Glu_Leu_Phe_Val_DH"/>
</dbReference>
<dbReference type="Gene3D" id="1.10.285.10">
    <property type="entry name" value="Glutamate Dehydrogenase, chain A, domain 3"/>
    <property type="match status" value="2"/>
</dbReference>
<dbReference type="GeneID" id="92179642"/>
<evidence type="ECO:0000256" key="1">
    <source>
        <dbReference type="ARBA" id="ARBA00006382"/>
    </source>
</evidence>
<feature type="binding site" evidence="6">
    <location>
        <position position="151"/>
    </location>
    <ligand>
        <name>substrate</name>
    </ligand>
</feature>
<dbReference type="InterPro" id="IPR014362">
    <property type="entry name" value="Glu_DH"/>
</dbReference>
<comment type="caution">
    <text evidence="10">The sequence shown here is derived from an EMBL/GenBank/DDBJ whole genome shotgun (WGS) entry which is preliminary data.</text>
</comment>
<dbReference type="Gene3D" id="3.40.50.10860">
    <property type="entry name" value="Leucine Dehydrogenase, chain A, domain 1"/>
    <property type="match status" value="1"/>
</dbReference>
<dbReference type="FunFam" id="1.10.285.10:FF:000001">
    <property type="entry name" value="Glutamate dehydrogenase"/>
    <property type="match status" value="1"/>
</dbReference>
<feature type="domain" description="Glutamate/phenylalanine/leucine/valine/L-tryptophan dehydrogenase C-terminal" evidence="9">
    <location>
        <begin position="188"/>
        <end position="449"/>
    </location>
</feature>
<dbReference type="FunFam" id="3.40.50.720:FF:000030">
    <property type="entry name" value="Glutamate dehydrogenase"/>
    <property type="match status" value="1"/>
</dbReference>
<feature type="binding site" evidence="6">
    <location>
        <position position="195"/>
    </location>
    <ligand>
        <name>NAD(+)</name>
        <dbReference type="ChEBI" id="CHEBI:57540"/>
    </ligand>
</feature>
<dbReference type="PRINTS" id="PR00082">
    <property type="entry name" value="GLFDHDRGNASE"/>
</dbReference>
<dbReference type="PANTHER" id="PTHR43571:SF1">
    <property type="entry name" value="NADP-SPECIFIC GLUTAMATE DEHYDROGENASE 1-RELATED"/>
    <property type="match status" value="1"/>
</dbReference>
<feature type="site" description="Important for catalysis" evidence="7">
    <location>
        <position position="152"/>
    </location>
</feature>
<dbReference type="Gene3D" id="3.40.50.720">
    <property type="entry name" value="NAD(P)-binding Rossmann-like Domain"/>
    <property type="match status" value="1"/>
</dbReference>
<protein>
    <recommendedName>
        <fullName evidence="4">Glutamate dehydrogenase</fullName>
    </recommendedName>
</protein>
<dbReference type="SUPFAM" id="SSF51735">
    <property type="entry name" value="NAD(P)-binding Rossmann-fold domains"/>
    <property type="match status" value="1"/>
</dbReference>
<evidence type="ECO:0000256" key="2">
    <source>
        <dbReference type="ARBA" id="ARBA00011643"/>
    </source>
</evidence>
<evidence type="ECO:0000256" key="7">
    <source>
        <dbReference type="PIRSR" id="PIRSR000185-3"/>
    </source>
</evidence>
<dbReference type="FunFam" id="3.40.50.10860:FF:000002">
    <property type="entry name" value="Glutamate dehydrogenase"/>
    <property type="match status" value="1"/>
</dbReference>
<dbReference type="InterPro" id="IPR006096">
    <property type="entry name" value="Glu/Leu/Phe/Val/Trp_DH_C"/>
</dbReference>
<dbReference type="InterPro" id="IPR006095">
    <property type="entry name" value="Glu/Leu/Phe/Val/Trp_DH"/>
</dbReference>
<dbReference type="Proteomes" id="UP001388673">
    <property type="component" value="Unassembled WGS sequence"/>
</dbReference>
<dbReference type="CDD" id="cd05313">
    <property type="entry name" value="NAD_bind_2_Glu_DH"/>
    <property type="match status" value="1"/>
</dbReference>
<sequence>MSNLPIEAEFQQAVDEITQTLEPFLAKNPEYRKALEVVQIPERVVQFRVTWERDDGSIAVNRGYRVQFNSALGPYKGGLRLHPSVNLSILKFLGFEQIFKNALTGLMMGGGKGGSDFDPKGKSDGEIRKFCYAFMQELSRHIGADTDVPAGDIGTGGREIGFMFGAYKKYRNEFSGILTGKGANWGGSFIRPEATGYGLIYYVTEMLRDLDNTDWKGKRVLISGAGNVAQYAALKVLELGGTVLSLSDSHGALIATGEEGFKADDISNIATIKLARKSLTAFDAGSKFQWHEGKRPWTLVEKADVALPSASQNELNGEEAKALIKAGVRYVAEGSNMGCTLEAIEIFESSRKAVKDLTQTEGICFYAPGKAANCGGVAVSGLEMAQNSQRLKWTPAEVDAKLKDIMVTCYKTCWDTGKQYAEGGAVPSLVAGANIAGFIKVADAMRDQGDWW</sequence>
<evidence type="ECO:0000256" key="5">
    <source>
        <dbReference type="PIRSR" id="PIRSR000185-1"/>
    </source>
</evidence>
<dbReference type="AlphaFoldDB" id="A0AAW0Z1K9"/>
<feature type="binding site" evidence="6">
    <location>
        <position position="76"/>
    </location>
    <ligand>
        <name>substrate</name>
    </ligand>
</feature>